<gene>
    <name evidence="4" type="ORF">OXX778_LOCUS6738</name>
</gene>
<dbReference type="PANTHER" id="PTHR43691:SF11">
    <property type="entry name" value="FI09636P-RELATED"/>
    <property type="match status" value="1"/>
</dbReference>
<protein>
    <recommendedName>
        <fullName evidence="3">Nucleoside phosphorylase domain-containing protein</fullName>
    </recommendedName>
</protein>
<comment type="caution">
    <text evidence="4">The sequence shown here is derived from an EMBL/GenBank/DDBJ whole genome shotgun (WGS) entry which is preliminary data.</text>
</comment>
<feature type="binding site" evidence="2">
    <location>
        <position position="247"/>
    </location>
    <ligand>
        <name>substrate</name>
    </ligand>
</feature>
<dbReference type="NCBIfam" id="TIGR01719">
    <property type="entry name" value="euk_UDPppase"/>
    <property type="match status" value="1"/>
</dbReference>
<feature type="binding site" evidence="2">
    <location>
        <position position="245"/>
    </location>
    <ligand>
        <name>substrate</name>
    </ligand>
</feature>
<dbReference type="InterPro" id="IPR035994">
    <property type="entry name" value="Nucleoside_phosphorylase_sf"/>
</dbReference>
<evidence type="ECO:0000313" key="4">
    <source>
        <dbReference type="EMBL" id="CAF0806374.1"/>
    </source>
</evidence>
<dbReference type="CDD" id="cd17763">
    <property type="entry name" value="UP_hUPP-like"/>
    <property type="match status" value="1"/>
</dbReference>
<dbReference type="GO" id="GO:0005829">
    <property type="term" value="C:cytosol"/>
    <property type="evidence" value="ECO:0007669"/>
    <property type="project" value="TreeGrafter"/>
</dbReference>
<dbReference type="InterPro" id="IPR010059">
    <property type="entry name" value="Uridine_phosphorylase_euk"/>
</dbReference>
<keyword evidence="5" id="KW-1185">Reference proteome</keyword>
<dbReference type="GO" id="GO:0009166">
    <property type="term" value="P:nucleotide catabolic process"/>
    <property type="evidence" value="ECO:0007669"/>
    <property type="project" value="InterPro"/>
</dbReference>
<dbReference type="InterPro" id="IPR000845">
    <property type="entry name" value="Nucleoside_phosphorylase_d"/>
</dbReference>
<dbReference type="SUPFAM" id="SSF53167">
    <property type="entry name" value="Purine and uridine phosphorylases"/>
    <property type="match status" value="1"/>
</dbReference>
<reference evidence="4" key="1">
    <citation type="submission" date="2021-02" db="EMBL/GenBank/DDBJ databases">
        <authorList>
            <person name="Nowell W R."/>
        </authorList>
    </citation>
    <scope>NUCLEOTIDE SEQUENCE</scope>
    <source>
        <strain evidence="4">Ploen Becks lab</strain>
    </source>
</reference>
<sequence length="337" mass="38287">MLRMELDERDLDSGQKHQKHFERLPSVVESDTEIEKDFERLRIMNLNCHLAVLENDYLYHIALEKSERLKKAFSDVKYICMGGSPKRMYQFAHYIKEVIGLQLPIGVALQNISEESDRYAMYKIGPVISVNHGIGCPSISILLNELIKLIHYAGCKDVTFFRIGTCGGVGVEPGTIIVTSEAVDGMFRPEYRQIVLGKEQVRKTKCDEDLVNDILEIGKVHEDKDGIKKVISGKTLCANDFYEGQGRLDGAFCEYTSSEKMDFLQKCKENGVKNIEMESLCFTGLLNHAKIRGVVICVALVDRLNGDQVVSHDLNIEFQERPFKLVAKYIKKQLEKN</sequence>
<dbReference type="Proteomes" id="UP000663879">
    <property type="component" value="Unassembled WGS sequence"/>
</dbReference>
<proteinExistence type="inferred from homology"/>
<dbReference type="Gene3D" id="3.40.50.1580">
    <property type="entry name" value="Nucleoside phosphorylase domain"/>
    <property type="match status" value="1"/>
</dbReference>
<feature type="binding site" evidence="2">
    <location>
        <begin position="162"/>
        <end position="165"/>
    </location>
    <ligand>
        <name>phosphate</name>
        <dbReference type="ChEBI" id="CHEBI:43474"/>
    </ligand>
</feature>
<dbReference type="PANTHER" id="PTHR43691">
    <property type="entry name" value="URIDINE PHOSPHORYLASE"/>
    <property type="match status" value="1"/>
</dbReference>
<dbReference type="Pfam" id="PF01048">
    <property type="entry name" value="PNP_UDP_1"/>
    <property type="match status" value="1"/>
</dbReference>
<dbReference type="OrthoDB" id="204058at2759"/>
<organism evidence="4 5">
    <name type="scientific">Brachionus calyciflorus</name>
    <dbReference type="NCBI Taxonomy" id="104777"/>
    <lineage>
        <taxon>Eukaryota</taxon>
        <taxon>Metazoa</taxon>
        <taxon>Spiralia</taxon>
        <taxon>Gnathifera</taxon>
        <taxon>Rotifera</taxon>
        <taxon>Eurotatoria</taxon>
        <taxon>Monogononta</taxon>
        <taxon>Pseudotrocha</taxon>
        <taxon>Ploima</taxon>
        <taxon>Brachionidae</taxon>
        <taxon>Brachionus</taxon>
    </lineage>
</organism>
<comment type="similarity">
    <text evidence="1">Belongs to the PNP/UDP phosphorylase family.</text>
</comment>
<accession>A0A813T8X6</accession>
<dbReference type="EMBL" id="CAJNOC010000816">
    <property type="protein sequence ID" value="CAF0806374.1"/>
    <property type="molecule type" value="Genomic_DNA"/>
</dbReference>
<name>A0A813T8X6_9BILA</name>
<evidence type="ECO:0000256" key="1">
    <source>
        <dbReference type="ARBA" id="ARBA00010456"/>
    </source>
</evidence>
<dbReference type="AlphaFoldDB" id="A0A813T8X6"/>
<dbReference type="GO" id="GO:0004850">
    <property type="term" value="F:uridine phosphorylase activity"/>
    <property type="evidence" value="ECO:0007669"/>
    <property type="project" value="InterPro"/>
</dbReference>
<dbReference type="GO" id="GO:0006218">
    <property type="term" value="P:uridine catabolic process"/>
    <property type="evidence" value="ECO:0007669"/>
    <property type="project" value="TreeGrafter"/>
</dbReference>
<feature type="domain" description="Nucleoside phosphorylase" evidence="3">
    <location>
        <begin position="77"/>
        <end position="329"/>
    </location>
</feature>
<evidence type="ECO:0000256" key="2">
    <source>
        <dbReference type="PIRSR" id="PIRSR610059-50"/>
    </source>
</evidence>
<feature type="binding site" evidence="2">
    <location>
        <position position="118"/>
    </location>
    <ligand>
        <name>phosphate</name>
        <dbReference type="ChEBI" id="CHEBI:43474"/>
    </ligand>
</feature>
<evidence type="ECO:0000313" key="5">
    <source>
        <dbReference type="Proteomes" id="UP000663879"/>
    </source>
</evidence>
<evidence type="ECO:0000259" key="3">
    <source>
        <dbReference type="Pfam" id="PF01048"/>
    </source>
</evidence>